<organism evidence="3 4">
    <name type="scientific">Ostreococcus tauri</name>
    <name type="common">Marine green alga</name>
    <dbReference type="NCBI Taxonomy" id="70448"/>
    <lineage>
        <taxon>Eukaryota</taxon>
        <taxon>Viridiplantae</taxon>
        <taxon>Chlorophyta</taxon>
        <taxon>Mamiellophyceae</taxon>
        <taxon>Mamiellales</taxon>
        <taxon>Bathycoccaceae</taxon>
        <taxon>Ostreococcus</taxon>
    </lineage>
</organism>
<protein>
    <submittedName>
        <fullName evidence="3">Unnamed product</fullName>
    </submittedName>
</protein>
<dbReference type="InParanoid" id="A0A096P8Q1"/>
<dbReference type="KEGG" id="ota:OT_ostta17g02280"/>
<comment type="caution">
    <text evidence="3">The sequence shown here is derived from an EMBL/GenBank/DDBJ whole genome shotgun (WGS) entry which is preliminary data.</text>
</comment>
<evidence type="ECO:0000256" key="1">
    <source>
        <dbReference type="SAM" id="Coils"/>
    </source>
</evidence>
<feature type="region of interest" description="Disordered" evidence="2">
    <location>
        <begin position="1"/>
        <end position="70"/>
    </location>
</feature>
<feature type="coiled-coil region" evidence="1">
    <location>
        <begin position="93"/>
        <end position="137"/>
    </location>
</feature>
<feature type="coiled-coil region" evidence="1">
    <location>
        <begin position="399"/>
        <end position="433"/>
    </location>
</feature>
<dbReference type="RefSeq" id="XP_003084016.2">
    <property type="nucleotide sequence ID" value="XM_003083968.2"/>
</dbReference>
<keyword evidence="1" id="KW-0175">Coiled coil</keyword>
<keyword evidence="4" id="KW-1185">Reference proteome</keyword>
<name>A0A096P8Q1_OSTTA</name>
<proteinExistence type="predicted"/>
<accession>A0A096P8Q1</accession>
<feature type="region of interest" description="Disordered" evidence="2">
    <location>
        <begin position="474"/>
        <end position="495"/>
    </location>
</feature>
<gene>
    <name evidence="3" type="ORF">OT_ostta17g02280</name>
</gene>
<dbReference type="OrthoDB" id="10474881at2759"/>
<feature type="coiled-coil region" evidence="1">
    <location>
        <begin position="165"/>
        <end position="194"/>
    </location>
</feature>
<evidence type="ECO:0000313" key="3">
    <source>
        <dbReference type="EMBL" id="CEG00649.1"/>
    </source>
</evidence>
<reference evidence="4" key="1">
    <citation type="journal article" date="2006" name="Proc. Natl. Acad. Sci. U.S.A.">
        <title>Genome analysis of the smallest free-living eukaryote Ostreococcus tauri unveils many unique features.</title>
        <authorList>
            <person name="Derelle E."/>
            <person name="Ferraz C."/>
            <person name="Rombauts S."/>
            <person name="Rouze P."/>
            <person name="Worden A.Z."/>
            <person name="Robbens S."/>
            <person name="Partensky F."/>
            <person name="Degroeve S."/>
            <person name="Echeynie S."/>
            <person name="Cooke R."/>
            <person name="Saeys Y."/>
            <person name="Wuyts J."/>
            <person name="Jabbari K."/>
            <person name="Bowler C."/>
            <person name="Panaud O."/>
            <person name="Piegu B."/>
            <person name="Ball S.G."/>
            <person name="Ral J.-P."/>
            <person name="Bouget F.-Y."/>
            <person name="Piganeau G."/>
            <person name="De Baets B."/>
            <person name="Picard A."/>
            <person name="Delseny M."/>
            <person name="Demaille J."/>
            <person name="Van de Peer Y."/>
            <person name="Moreau H."/>
        </authorList>
    </citation>
    <scope>NUCLEOTIDE SEQUENCE [LARGE SCALE GENOMIC DNA]</scope>
    <source>
        <strain evidence="4">OTTH 0595 / CCAP 157/2 / RCC745</strain>
    </source>
</reference>
<evidence type="ECO:0000256" key="2">
    <source>
        <dbReference type="SAM" id="MobiDB-lite"/>
    </source>
</evidence>
<dbReference type="EMBL" id="CAID01000017">
    <property type="protein sequence ID" value="CEG00649.1"/>
    <property type="molecule type" value="Genomic_DNA"/>
</dbReference>
<sequence>MGRKRATAGTRGDAPMKPSTVAATSTTEAVTETTIARDDEDASRTRGVTTTSEARVERAASTGNNPEEEALERQALHAELIAREEVSKAFAKVRELEERCADAEAFANDAECRSRALERELERLRAETEEAKEGQRAASVRASVLEARVALSGETGETTLSGPNAEALSEMLAAANAKLKIETEANEKARSEIERLKPLAMATEEMKTRLERAVAEANASERVRGDFDANERKLRETLTRLNNELNQTREKVRALEFANEDAVRTSTLLQQQAVEAGERIAKNLRLRLDEALDEVSELRRREAVHAAEVHGAAEAVRRAAKFEEENKRVKHQLADVEMTLADSEAAVRALQFQLDMGGDSSNRDDARELRETRLRNELDEARAHAAKSSADVARLNDIAATLRQDCTTARETIKRLGEENAELLNRVDAAEKQIEINSLLGGTSVKDEDLDKLQTTASKVDLIVAENRRLETERDAAVTARHTAEDTAREAKSTLAREREDFEAWKRKARNLIDSKDRELDFARKMSGKPPSAAPTVVLPKPPLCSSKRTQEEEVSYIRTVVMAFLFSEDWDVQQSLLPTLVSLCGGSAEDLVRVKEIRSQFEPTFVHSTEVAINKSLEQSANAIASTFGLGRFFS</sequence>
<evidence type="ECO:0000313" key="4">
    <source>
        <dbReference type="Proteomes" id="UP000009170"/>
    </source>
</evidence>
<dbReference type="AlphaFoldDB" id="A0A096P8Q1"/>
<dbReference type="GeneID" id="9831242"/>
<reference evidence="3 4" key="2">
    <citation type="journal article" date="2014" name="BMC Genomics">
        <title>An improved genome of the model marine alga Ostreococcus tauri unfolds by assessing Illumina de novo assemblies.</title>
        <authorList>
            <person name="Blanc-Mathieu R."/>
            <person name="Verhelst B."/>
            <person name="Derelle E."/>
            <person name="Rombauts S."/>
            <person name="Bouget F.Y."/>
            <person name="Carre I."/>
            <person name="Chateau A."/>
            <person name="Eyre-Walker A."/>
            <person name="Grimsley N."/>
            <person name="Moreau H."/>
            <person name="Piegu B."/>
            <person name="Rivals E."/>
            <person name="Schackwitz W."/>
            <person name="Van de Peer Y."/>
            <person name="Piganeau G."/>
        </authorList>
    </citation>
    <scope>NUCLEOTIDE SEQUENCE [LARGE SCALE GENOMIC DNA]</scope>
    <source>
        <strain evidence="4">OTTH 0595 / CCAP 157/2 / RCC745</strain>
    </source>
</reference>
<dbReference type="Proteomes" id="UP000009170">
    <property type="component" value="Unassembled WGS sequence"/>
</dbReference>
<dbReference type="FunCoup" id="A0A096P8Q1">
    <property type="interactions" value="668"/>
</dbReference>
<feature type="coiled-coil region" evidence="1">
    <location>
        <begin position="231"/>
        <end position="339"/>
    </location>
</feature>
<feature type="compositionally biased region" description="Low complexity" evidence="2">
    <location>
        <begin position="19"/>
        <end position="34"/>
    </location>
</feature>